<dbReference type="EMBL" id="CP000249">
    <property type="protein sequence ID" value="ABD11165.1"/>
    <property type="molecule type" value="Genomic_DNA"/>
</dbReference>
<dbReference type="OrthoDB" id="3217552at2"/>
<dbReference type="AlphaFoldDB" id="Q2JC27"/>
<dbReference type="RefSeq" id="WP_011436225.1">
    <property type="nucleotide sequence ID" value="NC_007777.1"/>
</dbReference>
<dbReference type="HOGENOM" id="CLU_2408983_0_0_11"/>
<dbReference type="KEGG" id="fra:Francci3_1789"/>
<accession>Q2JC27</accession>
<protein>
    <submittedName>
        <fullName evidence="1">Uncharacterized protein</fullName>
    </submittedName>
</protein>
<keyword evidence="2" id="KW-1185">Reference proteome</keyword>
<organism evidence="1 2">
    <name type="scientific">Frankia casuarinae (strain DSM 45818 / CECT 9043 / HFP020203 / CcI3)</name>
    <dbReference type="NCBI Taxonomy" id="106370"/>
    <lineage>
        <taxon>Bacteria</taxon>
        <taxon>Bacillati</taxon>
        <taxon>Actinomycetota</taxon>
        <taxon>Actinomycetes</taxon>
        <taxon>Frankiales</taxon>
        <taxon>Frankiaceae</taxon>
        <taxon>Frankia</taxon>
    </lineage>
</organism>
<sequence>MIDTERAREIAVAFLGRPSSDPIRPWSLIEFPQGWIINETGYLGDDFVGSLGHVIEREGGRVMRFPTRIPTGRIMTEYDSVVGAARVASPHQQSS</sequence>
<gene>
    <name evidence="1" type="ordered locus">Francci3_1789</name>
</gene>
<evidence type="ECO:0000313" key="2">
    <source>
        <dbReference type="Proteomes" id="UP000001937"/>
    </source>
</evidence>
<name>Q2JC27_FRACC</name>
<reference evidence="1 2" key="1">
    <citation type="journal article" date="2007" name="Genome Res.">
        <title>Genome characteristics of facultatively symbiotic Frankia sp. strains reflect host range and host plant biogeography.</title>
        <authorList>
            <person name="Normand P."/>
            <person name="Lapierre P."/>
            <person name="Tisa L.S."/>
            <person name="Gogarten J.P."/>
            <person name="Alloisio N."/>
            <person name="Bagnarol E."/>
            <person name="Bassi C.A."/>
            <person name="Berry A.M."/>
            <person name="Bickhart D.M."/>
            <person name="Choisne N."/>
            <person name="Couloux A."/>
            <person name="Cournoyer B."/>
            <person name="Cruveiller S."/>
            <person name="Daubin V."/>
            <person name="Demange N."/>
            <person name="Francino M.P."/>
            <person name="Goltsman E."/>
            <person name="Huang Y."/>
            <person name="Kopp O.R."/>
            <person name="Labarre L."/>
            <person name="Lapidus A."/>
            <person name="Lavire C."/>
            <person name="Marechal J."/>
            <person name="Martinez M."/>
            <person name="Mastronunzio J.E."/>
            <person name="Mullin B.C."/>
            <person name="Niemann J."/>
            <person name="Pujic P."/>
            <person name="Rawnsley T."/>
            <person name="Rouy Z."/>
            <person name="Schenowitz C."/>
            <person name="Sellstedt A."/>
            <person name="Tavares F."/>
            <person name="Tomkins J.P."/>
            <person name="Vallenet D."/>
            <person name="Valverde C."/>
            <person name="Wall L.G."/>
            <person name="Wang Y."/>
            <person name="Medigue C."/>
            <person name="Benson D.R."/>
        </authorList>
    </citation>
    <scope>NUCLEOTIDE SEQUENCE [LARGE SCALE GENOMIC DNA]</scope>
    <source>
        <strain evidence="2">DSM 45818 / CECT 9043 / CcI3</strain>
    </source>
</reference>
<dbReference type="Proteomes" id="UP000001937">
    <property type="component" value="Chromosome"/>
</dbReference>
<evidence type="ECO:0000313" key="1">
    <source>
        <dbReference type="EMBL" id="ABD11165.1"/>
    </source>
</evidence>
<dbReference type="STRING" id="106370.Francci3_1789"/>
<proteinExistence type="predicted"/>